<feature type="region of interest" description="Disordered" evidence="2">
    <location>
        <begin position="238"/>
        <end position="279"/>
    </location>
</feature>
<accession>A0A8C4R0X0</accession>
<dbReference type="OMA" id="MSHIESF"/>
<dbReference type="InterPro" id="IPR017379">
    <property type="entry name" value="GIPC1/2/3"/>
</dbReference>
<dbReference type="InterPro" id="IPR056814">
    <property type="entry name" value="GIPC1-3_GH1"/>
</dbReference>
<dbReference type="AlphaFoldDB" id="A0A8C4R0X0"/>
<dbReference type="PANTHER" id="PTHR12259">
    <property type="entry name" value="RGS-GAIP INTERACTING PROTEIN GIPC"/>
    <property type="match status" value="1"/>
</dbReference>
<organism evidence="4 5">
    <name type="scientific">Eptatretus burgeri</name>
    <name type="common">Inshore hagfish</name>
    <dbReference type="NCBI Taxonomy" id="7764"/>
    <lineage>
        <taxon>Eukaryota</taxon>
        <taxon>Metazoa</taxon>
        <taxon>Chordata</taxon>
        <taxon>Craniata</taxon>
        <taxon>Vertebrata</taxon>
        <taxon>Cyclostomata</taxon>
        <taxon>Myxini</taxon>
        <taxon>Myxiniformes</taxon>
        <taxon>Myxinidae</taxon>
        <taxon>Eptatretinae</taxon>
        <taxon>Eptatretus</taxon>
    </lineage>
</organism>
<dbReference type="Pfam" id="PF25083">
    <property type="entry name" value="GIPC1_GH1"/>
    <property type="match status" value="1"/>
</dbReference>
<evidence type="ECO:0000256" key="2">
    <source>
        <dbReference type="SAM" id="MobiDB-lite"/>
    </source>
</evidence>
<sequence length="279" mass="29928">MPLGFGRSKDRPPRSPFPGPGPLHRSPLSPPSPPTSPASGSHSLVKYEASTTNPSEGLEGRGVHAPPASLRPRLAFHAQLAHGSSTGRVEGFGNVRELYGRLAEQFDIDPGEILFCTLNTHHPDMSRLLGGQIGLEDFIFAHVKGHTKVVMISKSEDALGLTITDNGAGFAFIKRIKEGSVVDRSQQVLVGDHIEEINGESVVGCRHYEVARKLKELPRGATFSLRLVEPKKAFEQISQREKGGVRGGAGGLERSEGRGTLRLRSTGPPTLEDAVSGLL</sequence>
<reference evidence="4" key="2">
    <citation type="submission" date="2025-09" db="UniProtKB">
        <authorList>
            <consortium name="Ensembl"/>
        </authorList>
    </citation>
    <scope>IDENTIFICATION</scope>
</reference>
<feature type="region of interest" description="Disordered" evidence="2">
    <location>
        <begin position="1"/>
        <end position="68"/>
    </location>
</feature>
<dbReference type="Ensembl" id="ENSEBUT00000024170.1">
    <property type="protein sequence ID" value="ENSEBUP00000023594.1"/>
    <property type="gene ID" value="ENSEBUG00000014539.1"/>
</dbReference>
<dbReference type="PANTHER" id="PTHR12259:SF1">
    <property type="entry name" value="GH21964P"/>
    <property type="match status" value="1"/>
</dbReference>
<evidence type="ECO:0000313" key="4">
    <source>
        <dbReference type="Ensembl" id="ENSEBUP00000023594.1"/>
    </source>
</evidence>
<feature type="domain" description="PDZ" evidence="3">
    <location>
        <begin position="149"/>
        <end position="229"/>
    </location>
</feature>
<dbReference type="GeneTree" id="ENSGT00390000003420"/>
<evidence type="ECO:0000313" key="5">
    <source>
        <dbReference type="Proteomes" id="UP000694388"/>
    </source>
</evidence>
<dbReference type="FunFam" id="2.30.42.10:FF:000097">
    <property type="entry name" value="PDZ domain-containing protein GIPC1 isoform 1"/>
    <property type="match status" value="1"/>
</dbReference>
<comment type="similarity">
    <text evidence="1">Belongs to the GIPC family.</text>
</comment>
<protein>
    <submittedName>
        <fullName evidence="4">GIPC PDZ domain containing family, member 3</fullName>
    </submittedName>
</protein>
<dbReference type="InterPro" id="IPR001478">
    <property type="entry name" value="PDZ"/>
</dbReference>
<dbReference type="Pfam" id="PF00595">
    <property type="entry name" value="PDZ"/>
    <property type="match status" value="1"/>
</dbReference>
<evidence type="ECO:0000256" key="1">
    <source>
        <dbReference type="ARBA" id="ARBA00009011"/>
    </source>
</evidence>
<dbReference type="CDD" id="cd06707">
    <property type="entry name" value="PDZ_GIPC"/>
    <property type="match status" value="1"/>
</dbReference>
<dbReference type="SMART" id="SM00228">
    <property type="entry name" value="PDZ"/>
    <property type="match status" value="1"/>
</dbReference>
<dbReference type="Gene3D" id="2.30.42.10">
    <property type="match status" value="1"/>
</dbReference>
<dbReference type="SUPFAM" id="SSF50156">
    <property type="entry name" value="PDZ domain-like"/>
    <property type="match status" value="1"/>
</dbReference>
<evidence type="ECO:0000259" key="3">
    <source>
        <dbReference type="PROSITE" id="PS50106"/>
    </source>
</evidence>
<dbReference type="Proteomes" id="UP000694388">
    <property type="component" value="Unplaced"/>
</dbReference>
<proteinExistence type="inferred from homology"/>
<dbReference type="InterPro" id="IPR036034">
    <property type="entry name" value="PDZ_sf"/>
</dbReference>
<keyword evidence="5" id="KW-1185">Reference proteome</keyword>
<reference evidence="4" key="1">
    <citation type="submission" date="2025-08" db="UniProtKB">
        <authorList>
            <consortium name="Ensembl"/>
        </authorList>
    </citation>
    <scope>IDENTIFICATION</scope>
</reference>
<name>A0A8C4R0X0_EPTBU</name>
<dbReference type="PROSITE" id="PS50106">
    <property type="entry name" value="PDZ"/>
    <property type="match status" value="1"/>
</dbReference>